<comment type="caution">
    <text evidence="1">The sequence shown here is derived from an EMBL/GenBank/DDBJ whole genome shotgun (WGS) entry which is preliminary data.</text>
</comment>
<gene>
    <name evidence="1" type="ORF">STAFG_6813</name>
</gene>
<organism evidence="1 2">
    <name type="scientific">Streptomyces afghaniensis 772</name>
    <dbReference type="NCBI Taxonomy" id="1283301"/>
    <lineage>
        <taxon>Bacteria</taxon>
        <taxon>Bacillati</taxon>
        <taxon>Actinomycetota</taxon>
        <taxon>Actinomycetes</taxon>
        <taxon>Kitasatosporales</taxon>
        <taxon>Streptomycetaceae</taxon>
        <taxon>Streptomyces</taxon>
    </lineage>
</organism>
<sequence>MGFEFGSPPQLNWCDRPLLIQAHFGSQMKSTCTLA</sequence>
<keyword evidence="2" id="KW-1185">Reference proteome</keyword>
<evidence type="ECO:0000313" key="1">
    <source>
        <dbReference type="EMBL" id="EPJ36133.1"/>
    </source>
</evidence>
<dbReference type="EMBL" id="AOPY01001581">
    <property type="protein sequence ID" value="EPJ36133.1"/>
    <property type="molecule type" value="Genomic_DNA"/>
</dbReference>
<dbReference type="HOGENOM" id="CLU_3367522_0_0_11"/>
<evidence type="ECO:0000313" key="2">
    <source>
        <dbReference type="Proteomes" id="UP000015001"/>
    </source>
</evidence>
<protein>
    <submittedName>
        <fullName evidence="1">Uncharacterized protein</fullName>
    </submittedName>
</protein>
<reference evidence="1 2" key="1">
    <citation type="submission" date="2013-02" db="EMBL/GenBank/DDBJ databases">
        <title>Draft Genome Sequence of Streptomyces afghaniensis, Which Produces Compounds of the Julimycin B-Complex.</title>
        <authorList>
            <person name="Gruening B.A."/>
            <person name="Praeg A."/>
            <person name="Erxleben A."/>
            <person name="Guenther S."/>
            <person name="Fiedler H.-P."/>
            <person name="Goodfellow M."/>
            <person name="Mueller M."/>
        </authorList>
    </citation>
    <scope>NUCLEOTIDE SEQUENCE [LARGE SCALE GENOMIC DNA]</scope>
    <source>
        <strain evidence="1 2">772</strain>
    </source>
</reference>
<dbReference type="Proteomes" id="UP000015001">
    <property type="component" value="Unassembled WGS sequence"/>
</dbReference>
<proteinExistence type="predicted"/>
<dbReference type="AlphaFoldDB" id="S4M9N7"/>
<accession>S4M9N7</accession>
<name>S4M9N7_9ACTN</name>